<protein>
    <submittedName>
        <fullName evidence="1">Uncharacterized protein</fullName>
    </submittedName>
</protein>
<accession>A0A326TZS4</accession>
<dbReference type="RefSeq" id="WP_111326805.1">
    <property type="nucleotide sequence ID" value="NZ_BIFX01000002.1"/>
</dbReference>
<evidence type="ECO:0000313" key="2">
    <source>
        <dbReference type="Proteomes" id="UP000248806"/>
    </source>
</evidence>
<sequence>MLQWMSKKIADWLQVLYEVNRIPETWGSTSVSHETFEQLREQGFFAAGRYLFGRIREVGVLRGHQLSNSSRLSLRSVLSFW</sequence>
<evidence type="ECO:0000313" key="1">
    <source>
        <dbReference type="EMBL" id="PZW18113.1"/>
    </source>
</evidence>
<dbReference type="AlphaFoldDB" id="A0A326TZS4"/>
<name>A0A326TZS4_THEHA</name>
<gene>
    <name evidence="1" type="ORF">EI42_06339</name>
</gene>
<reference evidence="1 2" key="1">
    <citation type="submission" date="2018-06" db="EMBL/GenBank/DDBJ databases">
        <title>Genomic Encyclopedia of Archaeal and Bacterial Type Strains, Phase II (KMG-II): from individual species to whole genera.</title>
        <authorList>
            <person name="Goeker M."/>
        </authorList>
    </citation>
    <scope>NUCLEOTIDE SEQUENCE [LARGE SCALE GENOMIC DNA]</scope>
    <source>
        <strain evidence="1 2">ATCC BAA-1881</strain>
    </source>
</reference>
<dbReference type="EMBL" id="QKUF01000060">
    <property type="protein sequence ID" value="PZW18113.1"/>
    <property type="molecule type" value="Genomic_DNA"/>
</dbReference>
<proteinExistence type="predicted"/>
<dbReference type="Proteomes" id="UP000248806">
    <property type="component" value="Unassembled WGS sequence"/>
</dbReference>
<keyword evidence="2" id="KW-1185">Reference proteome</keyword>
<comment type="caution">
    <text evidence="1">The sequence shown here is derived from an EMBL/GenBank/DDBJ whole genome shotgun (WGS) entry which is preliminary data.</text>
</comment>
<organism evidence="1 2">
    <name type="scientific">Thermosporothrix hazakensis</name>
    <dbReference type="NCBI Taxonomy" id="644383"/>
    <lineage>
        <taxon>Bacteria</taxon>
        <taxon>Bacillati</taxon>
        <taxon>Chloroflexota</taxon>
        <taxon>Ktedonobacteria</taxon>
        <taxon>Ktedonobacterales</taxon>
        <taxon>Thermosporotrichaceae</taxon>
        <taxon>Thermosporothrix</taxon>
    </lineage>
</organism>